<organism evidence="1">
    <name type="scientific">marine sediment metagenome</name>
    <dbReference type="NCBI Taxonomy" id="412755"/>
    <lineage>
        <taxon>unclassified sequences</taxon>
        <taxon>metagenomes</taxon>
        <taxon>ecological metagenomes</taxon>
    </lineage>
</organism>
<protein>
    <submittedName>
        <fullName evidence="1">Uncharacterized protein</fullName>
    </submittedName>
</protein>
<name>X1CWJ3_9ZZZZ</name>
<accession>X1CWJ3</accession>
<comment type="caution">
    <text evidence="1">The sequence shown here is derived from an EMBL/GenBank/DDBJ whole genome shotgun (WGS) entry which is preliminary data.</text>
</comment>
<reference evidence="1" key="1">
    <citation type="journal article" date="2014" name="Front. Microbiol.">
        <title>High frequency of phylogenetically diverse reductive dehalogenase-homologous genes in deep subseafloor sedimentary metagenomes.</title>
        <authorList>
            <person name="Kawai M."/>
            <person name="Futagami T."/>
            <person name="Toyoda A."/>
            <person name="Takaki Y."/>
            <person name="Nishi S."/>
            <person name="Hori S."/>
            <person name="Arai W."/>
            <person name="Tsubouchi T."/>
            <person name="Morono Y."/>
            <person name="Uchiyama I."/>
            <person name="Ito T."/>
            <person name="Fujiyama A."/>
            <person name="Inagaki F."/>
            <person name="Takami H."/>
        </authorList>
    </citation>
    <scope>NUCLEOTIDE SEQUENCE</scope>
    <source>
        <strain evidence="1">Expedition CK06-06</strain>
    </source>
</reference>
<feature type="non-terminal residue" evidence="1">
    <location>
        <position position="30"/>
    </location>
</feature>
<gene>
    <name evidence="1" type="ORF">S01H4_24844</name>
</gene>
<sequence>MLQPRSPITQRKLVWDSNHVQGEHFALVSS</sequence>
<evidence type="ECO:0000313" key="1">
    <source>
        <dbReference type="EMBL" id="GAG88551.1"/>
    </source>
</evidence>
<dbReference type="AlphaFoldDB" id="X1CWJ3"/>
<proteinExistence type="predicted"/>
<dbReference type="EMBL" id="BART01011740">
    <property type="protein sequence ID" value="GAG88551.1"/>
    <property type="molecule type" value="Genomic_DNA"/>
</dbReference>